<dbReference type="Gene3D" id="3.60.21.70">
    <property type="entry name" value="PhoD-like phosphatase"/>
    <property type="match status" value="1"/>
</dbReference>
<dbReference type="KEGG" id="hhy:Halhy_1184"/>
<dbReference type="OrthoDB" id="9763616at2"/>
<feature type="signal peptide" evidence="1">
    <location>
        <begin position="1"/>
        <end position="23"/>
    </location>
</feature>
<protein>
    <recommendedName>
        <fullName evidence="2">PhoD-like phosphatase metallophosphatase domain-containing protein</fullName>
    </recommendedName>
</protein>
<dbReference type="Proteomes" id="UP000008461">
    <property type="component" value="Chromosome"/>
</dbReference>
<accession>F4KSX4</accession>
<dbReference type="PANTHER" id="PTHR33987:SF1">
    <property type="entry name" value="CALCINEURIN-LIKE METALLO-PHOSPHOESTERASE SUPERFAMILY PROTEIN"/>
    <property type="match status" value="1"/>
</dbReference>
<dbReference type="InterPro" id="IPR029052">
    <property type="entry name" value="Metallo-depent_PP-like"/>
</dbReference>
<name>F4KSX4_HALH1</name>
<evidence type="ECO:0000256" key="1">
    <source>
        <dbReference type="SAM" id="SignalP"/>
    </source>
</evidence>
<dbReference type="InterPro" id="IPR038607">
    <property type="entry name" value="PhoD-like_sf"/>
</dbReference>
<sequence>MKHFCTILFGMSMITLLSAQGIATPQHLTKKRTTIGPVDVKQAVTTLAFGSCNNQEKDQMMWKPILSNTPDLWVWLGDNIYADTDDMALMKKMYQKVLKEPDYAQLCQKTSVMGIWDDHDYGQNDGDKNYQKKEESKALMLNFLEVPKDDPVWKREGAYQSYTMGPAGSQIKVILLDGRYFRDELVPNPSKTPRYFNNETGDMLGEAQWKWLEEELRNSTAQINIIACGIQFVHDEHAFEKWGNFPAARQRFFELLVKIKPTKTLLLSGDRHISEVSKIDLPGLGYPLYDFTSSGLTHAYSGNTTETNRYRVSPLVNQRSFGVLRIDWSAPSPRITMEARGLDNIEFFKLEF</sequence>
<evidence type="ECO:0000313" key="3">
    <source>
        <dbReference type="EMBL" id="AEE49081.1"/>
    </source>
</evidence>
<keyword evidence="1" id="KW-0732">Signal</keyword>
<proteinExistence type="predicted"/>
<gene>
    <name evidence="3" type="ordered locus">Halhy_1184</name>
</gene>
<feature type="domain" description="PhoD-like phosphatase metallophosphatase" evidence="2">
    <location>
        <begin position="47"/>
        <end position="280"/>
    </location>
</feature>
<dbReference type="InterPro" id="IPR018946">
    <property type="entry name" value="PhoD-like_MPP"/>
</dbReference>
<organism evidence="3 4">
    <name type="scientific">Haliscomenobacter hydrossis (strain ATCC 27775 / DSM 1100 / LMG 10767 / O)</name>
    <dbReference type="NCBI Taxonomy" id="760192"/>
    <lineage>
        <taxon>Bacteria</taxon>
        <taxon>Pseudomonadati</taxon>
        <taxon>Bacteroidota</taxon>
        <taxon>Saprospiria</taxon>
        <taxon>Saprospirales</taxon>
        <taxon>Haliscomenobacteraceae</taxon>
        <taxon>Haliscomenobacter</taxon>
    </lineage>
</organism>
<dbReference type="EMBL" id="CP002691">
    <property type="protein sequence ID" value="AEE49081.1"/>
    <property type="molecule type" value="Genomic_DNA"/>
</dbReference>
<dbReference type="HOGENOM" id="CLU_041740_0_0_10"/>
<evidence type="ECO:0000313" key="4">
    <source>
        <dbReference type="Proteomes" id="UP000008461"/>
    </source>
</evidence>
<dbReference type="STRING" id="760192.Halhy_1184"/>
<dbReference type="AlphaFoldDB" id="F4KSX4"/>
<feature type="chain" id="PRO_5003317055" description="PhoD-like phosphatase metallophosphatase domain-containing protein" evidence="1">
    <location>
        <begin position="24"/>
        <end position="352"/>
    </location>
</feature>
<reference evidence="3 4" key="1">
    <citation type="journal article" date="2011" name="Stand. Genomic Sci.">
        <title>Complete genome sequence of Haliscomenobacter hydrossis type strain (O).</title>
        <authorList>
            <consortium name="US DOE Joint Genome Institute (JGI-PGF)"/>
            <person name="Daligault H."/>
            <person name="Lapidus A."/>
            <person name="Zeytun A."/>
            <person name="Nolan M."/>
            <person name="Lucas S."/>
            <person name="Del Rio T.G."/>
            <person name="Tice H."/>
            <person name="Cheng J.F."/>
            <person name="Tapia R."/>
            <person name="Han C."/>
            <person name="Goodwin L."/>
            <person name="Pitluck S."/>
            <person name="Liolios K."/>
            <person name="Pagani I."/>
            <person name="Ivanova N."/>
            <person name="Huntemann M."/>
            <person name="Mavromatis K."/>
            <person name="Mikhailova N."/>
            <person name="Pati A."/>
            <person name="Chen A."/>
            <person name="Palaniappan K."/>
            <person name="Land M."/>
            <person name="Hauser L."/>
            <person name="Brambilla E.M."/>
            <person name="Rohde M."/>
            <person name="Verbarg S."/>
            <person name="Goker M."/>
            <person name="Bristow J."/>
            <person name="Eisen J.A."/>
            <person name="Markowitz V."/>
            <person name="Hugenholtz P."/>
            <person name="Kyrpides N.C."/>
            <person name="Klenk H.P."/>
            <person name="Woyke T."/>
        </authorList>
    </citation>
    <scope>NUCLEOTIDE SEQUENCE [LARGE SCALE GENOMIC DNA]</scope>
    <source>
        <strain evidence="4">ATCC 27775 / DSM 1100 / LMG 10767 / O</strain>
    </source>
</reference>
<dbReference type="SUPFAM" id="SSF56300">
    <property type="entry name" value="Metallo-dependent phosphatases"/>
    <property type="match status" value="1"/>
</dbReference>
<evidence type="ECO:0000259" key="2">
    <source>
        <dbReference type="Pfam" id="PF09423"/>
    </source>
</evidence>
<dbReference type="Pfam" id="PF09423">
    <property type="entry name" value="PhoD"/>
    <property type="match status" value="1"/>
</dbReference>
<dbReference type="PANTHER" id="PTHR33987">
    <property type="entry name" value="CALCINEURIN-LIKE METALLO-PHOSPHOESTERASE SUPERFAMILY PROTEIN"/>
    <property type="match status" value="1"/>
</dbReference>
<dbReference type="eggNOG" id="COG3540">
    <property type="taxonomic scope" value="Bacteria"/>
</dbReference>
<dbReference type="CDD" id="cd07389">
    <property type="entry name" value="MPP_PhoD"/>
    <property type="match status" value="1"/>
</dbReference>
<reference key="2">
    <citation type="submission" date="2011-04" db="EMBL/GenBank/DDBJ databases">
        <title>Complete sequence of chromosome of Haliscomenobacter hydrossis DSM 1100.</title>
        <authorList>
            <consortium name="US DOE Joint Genome Institute (JGI-PGF)"/>
            <person name="Lucas S."/>
            <person name="Han J."/>
            <person name="Lapidus A."/>
            <person name="Bruce D."/>
            <person name="Goodwin L."/>
            <person name="Pitluck S."/>
            <person name="Peters L."/>
            <person name="Kyrpides N."/>
            <person name="Mavromatis K."/>
            <person name="Ivanova N."/>
            <person name="Ovchinnikova G."/>
            <person name="Pagani I."/>
            <person name="Daligault H."/>
            <person name="Detter J.C."/>
            <person name="Han C."/>
            <person name="Land M."/>
            <person name="Hauser L."/>
            <person name="Markowitz V."/>
            <person name="Cheng J.-F."/>
            <person name="Hugenholtz P."/>
            <person name="Woyke T."/>
            <person name="Wu D."/>
            <person name="Verbarg S."/>
            <person name="Frueling A."/>
            <person name="Brambilla E."/>
            <person name="Klenk H.-P."/>
            <person name="Eisen J.A."/>
        </authorList>
    </citation>
    <scope>NUCLEOTIDE SEQUENCE</scope>
    <source>
        <strain>DSM 1100</strain>
    </source>
</reference>
<keyword evidence="4" id="KW-1185">Reference proteome</keyword>